<keyword evidence="1" id="KW-0732">Signal</keyword>
<evidence type="ECO:0000256" key="1">
    <source>
        <dbReference type="SAM" id="SignalP"/>
    </source>
</evidence>
<evidence type="ECO:0000313" key="2">
    <source>
        <dbReference type="EMBL" id="TFK20089.1"/>
    </source>
</evidence>
<gene>
    <name evidence="2" type="ORF">FA15DRAFT_673815</name>
</gene>
<name>A0A5C3KIL2_COPMA</name>
<evidence type="ECO:0008006" key="4">
    <source>
        <dbReference type="Google" id="ProtNLM"/>
    </source>
</evidence>
<reference evidence="2 3" key="1">
    <citation type="journal article" date="2019" name="Nat. Ecol. Evol.">
        <title>Megaphylogeny resolves global patterns of mushroom evolution.</title>
        <authorList>
            <person name="Varga T."/>
            <person name="Krizsan K."/>
            <person name="Foldi C."/>
            <person name="Dima B."/>
            <person name="Sanchez-Garcia M."/>
            <person name="Sanchez-Ramirez S."/>
            <person name="Szollosi G.J."/>
            <person name="Szarkandi J.G."/>
            <person name="Papp V."/>
            <person name="Albert L."/>
            <person name="Andreopoulos W."/>
            <person name="Angelini C."/>
            <person name="Antonin V."/>
            <person name="Barry K.W."/>
            <person name="Bougher N.L."/>
            <person name="Buchanan P."/>
            <person name="Buyck B."/>
            <person name="Bense V."/>
            <person name="Catcheside P."/>
            <person name="Chovatia M."/>
            <person name="Cooper J."/>
            <person name="Damon W."/>
            <person name="Desjardin D."/>
            <person name="Finy P."/>
            <person name="Geml J."/>
            <person name="Haridas S."/>
            <person name="Hughes K."/>
            <person name="Justo A."/>
            <person name="Karasinski D."/>
            <person name="Kautmanova I."/>
            <person name="Kiss B."/>
            <person name="Kocsube S."/>
            <person name="Kotiranta H."/>
            <person name="LaButti K.M."/>
            <person name="Lechner B.E."/>
            <person name="Liimatainen K."/>
            <person name="Lipzen A."/>
            <person name="Lukacs Z."/>
            <person name="Mihaltcheva S."/>
            <person name="Morgado L.N."/>
            <person name="Niskanen T."/>
            <person name="Noordeloos M.E."/>
            <person name="Ohm R.A."/>
            <person name="Ortiz-Santana B."/>
            <person name="Ovrebo C."/>
            <person name="Racz N."/>
            <person name="Riley R."/>
            <person name="Savchenko A."/>
            <person name="Shiryaev A."/>
            <person name="Soop K."/>
            <person name="Spirin V."/>
            <person name="Szebenyi C."/>
            <person name="Tomsovsky M."/>
            <person name="Tulloss R.E."/>
            <person name="Uehling J."/>
            <person name="Grigoriev I.V."/>
            <person name="Vagvolgyi C."/>
            <person name="Papp T."/>
            <person name="Martin F.M."/>
            <person name="Miettinen O."/>
            <person name="Hibbett D.S."/>
            <person name="Nagy L.G."/>
        </authorList>
    </citation>
    <scope>NUCLEOTIDE SEQUENCE [LARGE SCALE GENOMIC DNA]</scope>
    <source>
        <strain evidence="2 3">CBS 121175</strain>
    </source>
</reference>
<dbReference type="EMBL" id="ML210312">
    <property type="protein sequence ID" value="TFK20089.1"/>
    <property type="molecule type" value="Genomic_DNA"/>
</dbReference>
<feature type="signal peptide" evidence="1">
    <location>
        <begin position="1"/>
        <end position="27"/>
    </location>
</feature>
<sequence>MVGFSIATKLICIAVLTLLSGSNIAQACVPPVNGWPDCPSGSTRTFVPPKTSTVPGQCPNTFCVPATPAP</sequence>
<dbReference type="AlphaFoldDB" id="A0A5C3KIL2"/>
<accession>A0A5C3KIL2</accession>
<keyword evidence="3" id="KW-1185">Reference proteome</keyword>
<proteinExistence type="predicted"/>
<evidence type="ECO:0000313" key="3">
    <source>
        <dbReference type="Proteomes" id="UP000307440"/>
    </source>
</evidence>
<dbReference type="Proteomes" id="UP000307440">
    <property type="component" value="Unassembled WGS sequence"/>
</dbReference>
<protein>
    <recommendedName>
        <fullName evidence="4">CBM1 domain-containing protein</fullName>
    </recommendedName>
</protein>
<organism evidence="2 3">
    <name type="scientific">Coprinopsis marcescibilis</name>
    <name type="common">Agaric fungus</name>
    <name type="synonym">Psathyrella marcescibilis</name>
    <dbReference type="NCBI Taxonomy" id="230819"/>
    <lineage>
        <taxon>Eukaryota</taxon>
        <taxon>Fungi</taxon>
        <taxon>Dikarya</taxon>
        <taxon>Basidiomycota</taxon>
        <taxon>Agaricomycotina</taxon>
        <taxon>Agaricomycetes</taxon>
        <taxon>Agaricomycetidae</taxon>
        <taxon>Agaricales</taxon>
        <taxon>Agaricineae</taxon>
        <taxon>Psathyrellaceae</taxon>
        <taxon>Coprinopsis</taxon>
    </lineage>
</organism>
<feature type="chain" id="PRO_5022957266" description="CBM1 domain-containing protein" evidence="1">
    <location>
        <begin position="28"/>
        <end position="70"/>
    </location>
</feature>